<evidence type="ECO:0000256" key="5">
    <source>
        <dbReference type="ARBA" id="ARBA00023004"/>
    </source>
</evidence>
<dbReference type="PRINTS" id="PR00463">
    <property type="entry name" value="EP450I"/>
</dbReference>
<dbReference type="InterPro" id="IPR036396">
    <property type="entry name" value="Cyt_P450_sf"/>
</dbReference>
<dbReference type="Proteomes" id="UP000559027">
    <property type="component" value="Unassembled WGS sequence"/>
</dbReference>
<evidence type="ECO:0000256" key="1">
    <source>
        <dbReference type="ARBA" id="ARBA00001971"/>
    </source>
</evidence>
<reference evidence="9 10" key="1">
    <citation type="journal article" date="2020" name="ISME J.">
        <title>Uncovering the hidden diversity of litter-decomposition mechanisms in mushroom-forming fungi.</title>
        <authorList>
            <person name="Floudas D."/>
            <person name="Bentzer J."/>
            <person name="Ahren D."/>
            <person name="Johansson T."/>
            <person name="Persson P."/>
            <person name="Tunlid A."/>
        </authorList>
    </citation>
    <scope>NUCLEOTIDE SEQUENCE [LARGE SCALE GENOMIC DNA]</scope>
    <source>
        <strain evidence="9 10">CBS 146.42</strain>
    </source>
</reference>
<keyword evidence="3 6" id="KW-0479">Metal-binding</keyword>
<evidence type="ECO:0000256" key="7">
    <source>
        <dbReference type="RuleBase" id="RU000461"/>
    </source>
</evidence>
<feature type="transmembrane region" description="Helical" evidence="8">
    <location>
        <begin position="6"/>
        <end position="28"/>
    </location>
</feature>
<organism evidence="9 10">
    <name type="scientific">Leucocoprinus leucothites</name>
    <dbReference type="NCBI Taxonomy" id="201217"/>
    <lineage>
        <taxon>Eukaryota</taxon>
        <taxon>Fungi</taxon>
        <taxon>Dikarya</taxon>
        <taxon>Basidiomycota</taxon>
        <taxon>Agaricomycotina</taxon>
        <taxon>Agaricomycetes</taxon>
        <taxon>Agaricomycetidae</taxon>
        <taxon>Agaricales</taxon>
        <taxon>Agaricineae</taxon>
        <taxon>Agaricaceae</taxon>
        <taxon>Leucocoprinus</taxon>
    </lineage>
</organism>
<accession>A0A8H5FU77</accession>
<evidence type="ECO:0008006" key="11">
    <source>
        <dbReference type="Google" id="ProtNLM"/>
    </source>
</evidence>
<sequence>MSLTEYLSGNIYSTALGLALFGYAVATVRRLNDPLEKIPTVGPSGIITSRLGIFRALKDGGQLIQEGYEKYPIFRIRTLFSWVVIVSGPKHLEDMKKASDEQISFLAALNEMTQFDYTISPRLKGDDCHIKVVRSVMTKNIGPRYNHILEEINRTLDTALAGAEKGWIDIPVYLTISQLVSRFSTRFFVGPELSANQRYNEIMEAYAAHVVKDGAVLSMLPKWLRPLVSRLQFDTVGKIREIEDYLRPVIEERLSREIMEEPDAESNDMISWLWSAAGETQRTTHDIAIRIIWLNIAAIRTTSAALTQVLFNLAAYPSYIEPLREEISSVVNAEGWNKISFEKMKKLDSFVKESQRHGTSYIASRRMAVSDFTFSDGTFIPKGTSFAVAGRPINFDEQIYSNPDEFQGFRFVDMDPQKWQMTSLNLEFMGFGIGRRACPGRFFAVTELKTVLARILLDYDIKLADEAAGRPEDTVFAGIFREPSRTAKISVKKRDSAR</sequence>
<proteinExistence type="inferred from homology"/>
<evidence type="ECO:0000256" key="6">
    <source>
        <dbReference type="PIRSR" id="PIRSR602401-1"/>
    </source>
</evidence>
<dbReference type="GO" id="GO:0004497">
    <property type="term" value="F:monooxygenase activity"/>
    <property type="evidence" value="ECO:0007669"/>
    <property type="project" value="UniProtKB-KW"/>
</dbReference>
<evidence type="ECO:0000256" key="4">
    <source>
        <dbReference type="ARBA" id="ARBA00023002"/>
    </source>
</evidence>
<dbReference type="InterPro" id="IPR017972">
    <property type="entry name" value="Cyt_P450_CS"/>
</dbReference>
<dbReference type="PROSITE" id="PS00086">
    <property type="entry name" value="CYTOCHROME_P450"/>
    <property type="match status" value="1"/>
</dbReference>
<dbReference type="SUPFAM" id="SSF48264">
    <property type="entry name" value="Cytochrome P450"/>
    <property type="match status" value="1"/>
</dbReference>
<dbReference type="EMBL" id="JAACJO010000015">
    <property type="protein sequence ID" value="KAF5349930.1"/>
    <property type="molecule type" value="Genomic_DNA"/>
</dbReference>
<dbReference type="Pfam" id="PF00067">
    <property type="entry name" value="p450"/>
    <property type="match status" value="1"/>
</dbReference>
<evidence type="ECO:0000313" key="9">
    <source>
        <dbReference type="EMBL" id="KAF5349930.1"/>
    </source>
</evidence>
<evidence type="ECO:0000256" key="3">
    <source>
        <dbReference type="ARBA" id="ARBA00022723"/>
    </source>
</evidence>
<comment type="caution">
    <text evidence="9">The sequence shown here is derived from an EMBL/GenBank/DDBJ whole genome shotgun (WGS) entry which is preliminary data.</text>
</comment>
<gene>
    <name evidence="9" type="ORF">D9756_009063</name>
</gene>
<comment type="cofactor">
    <cofactor evidence="1 6">
        <name>heme</name>
        <dbReference type="ChEBI" id="CHEBI:30413"/>
    </cofactor>
</comment>
<dbReference type="InterPro" id="IPR002401">
    <property type="entry name" value="Cyt_P450_E_grp-I"/>
</dbReference>
<dbReference type="PANTHER" id="PTHR46206">
    <property type="entry name" value="CYTOCHROME P450"/>
    <property type="match status" value="1"/>
</dbReference>
<dbReference type="CDD" id="cd11041">
    <property type="entry name" value="CYP503A1-like"/>
    <property type="match status" value="1"/>
</dbReference>
<evidence type="ECO:0000313" key="10">
    <source>
        <dbReference type="Proteomes" id="UP000559027"/>
    </source>
</evidence>
<dbReference type="GO" id="GO:0005506">
    <property type="term" value="F:iron ion binding"/>
    <property type="evidence" value="ECO:0007669"/>
    <property type="project" value="InterPro"/>
</dbReference>
<keyword evidence="5 6" id="KW-0408">Iron</keyword>
<evidence type="ECO:0000256" key="2">
    <source>
        <dbReference type="ARBA" id="ARBA00010617"/>
    </source>
</evidence>
<keyword evidence="8" id="KW-0472">Membrane</keyword>
<dbReference type="GO" id="GO:0016705">
    <property type="term" value="F:oxidoreductase activity, acting on paired donors, with incorporation or reduction of molecular oxygen"/>
    <property type="evidence" value="ECO:0007669"/>
    <property type="project" value="InterPro"/>
</dbReference>
<feature type="binding site" description="axial binding residue" evidence="6">
    <location>
        <position position="438"/>
    </location>
    <ligand>
        <name>heme</name>
        <dbReference type="ChEBI" id="CHEBI:30413"/>
    </ligand>
    <ligandPart>
        <name>Fe</name>
        <dbReference type="ChEBI" id="CHEBI:18248"/>
    </ligandPart>
</feature>
<dbReference type="Gene3D" id="1.10.630.10">
    <property type="entry name" value="Cytochrome P450"/>
    <property type="match status" value="1"/>
</dbReference>
<name>A0A8H5FU77_9AGAR</name>
<keyword evidence="10" id="KW-1185">Reference proteome</keyword>
<comment type="similarity">
    <text evidence="2 7">Belongs to the cytochrome P450 family.</text>
</comment>
<keyword evidence="8" id="KW-0812">Transmembrane</keyword>
<keyword evidence="8" id="KW-1133">Transmembrane helix</keyword>
<keyword evidence="6 7" id="KW-0349">Heme</keyword>
<keyword evidence="4 7" id="KW-0560">Oxidoreductase</keyword>
<dbReference type="InterPro" id="IPR001128">
    <property type="entry name" value="Cyt_P450"/>
</dbReference>
<protein>
    <recommendedName>
        <fullName evidence="11">Cytochrome P450</fullName>
    </recommendedName>
</protein>
<dbReference type="AlphaFoldDB" id="A0A8H5FU77"/>
<dbReference type="OrthoDB" id="1844152at2759"/>
<evidence type="ECO:0000256" key="8">
    <source>
        <dbReference type="SAM" id="Phobius"/>
    </source>
</evidence>
<dbReference type="GO" id="GO:0020037">
    <property type="term" value="F:heme binding"/>
    <property type="evidence" value="ECO:0007669"/>
    <property type="project" value="InterPro"/>
</dbReference>
<keyword evidence="7" id="KW-0503">Monooxygenase</keyword>